<dbReference type="Proteomes" id="UP000078492">
    <property type="component" value="Unassembled WGS sequence"/>
</dbReference>
<feature type="domain" description="THAP-type" evidence="13">
    <location>
        <begin position="24"/>
        <end position="77"/>
    </location>
</feature>
<keyword evidence="3" id="KW-0479">Metal-binding</keyword>
<comment type="similarity">
    <text evidence="2">Belongs to the THAP1 family.</text>
</comment>
<keyword evidence="10" id="KW-0539">Nucleus</keyword>
<keyword evidence="11" id="KW-0131">Cell cycle</keyword>
<keyword evidence="8" id="KW-0238">DNA-binding</keyword>
<name>A0A151K410_9HYME</name>
<evidence type="ECO:0000313" key="15">
    <source>
        <dbReference type="Proteomes" id="UP000078492"/>
    </source>
</evidence>
<feature type="compositionally biased region" description="Polar residues" evidence="12">
    <location>
        <begin position="152"/>
        <end position="162"/>
    </location>
</feature>
<dbReference type="PANTHER" id="PTHR46600">
    <property type="entry name" value="THAP DOMAIN-CONTAINING"/>
    <property type="match status" value="1"/>
</dbReference>
<evidence type="ECO:0000256" key="5">
    <source>
        <dbReference type="ARBA" id="ARBA00022833"/>
    </source>
</evidence>
<reference evidence="14 15" key="1">
    <citation type="submission" date="2015-09" db="EMBL/GenBank/DDBJ databases">
        <title>Trachymyrmex cornetzi WGS genome.</title>
        <authorList>
            <person name="Nygaard S."/>
            <person name="Hu H."/>
            <person name="Boomsma J."/>
            <person name="Zhang G."/>
        </authorList>
    </citation>
    <scope>NUCLEOTIDE SEQUENCE [LARGE SCALE GENOMIC DNA]</scope>
    <source>
        <strain evidence="14">Tcor2-1</strain>
        <tissue evidence="14">Whole body</tissue>
    </source>
</reference>
<dbReference type="PANTHER" id="PTHR46600:SF1">
    <property type="entry name" value="THAP DOMAIN-CONTAINING PROTEIN 1"/>
    <property type="match status" value="1"/>
</dbReference>
<dbReference type="Pfam" id="PF05485">
    <property type="entry name" value="THAP"/>
    <property type="match status" value="1"/>
</dbReference>
<comment type="caution">
    <text evidence="14">The sequence shown here is derived from an EMBL/GenBank/DDBJ whole genome shotgun (WGS) entry which is preliminary data.</text>
</comment>
<keyword evidence="5" id="KW-0862">Zinc</keyword>
<evidence type="ECO:0000259" key="13">
    <source>
        <dbReference type="Pfam" id="PF05485"/>
    </source>
</evidence>
<organism evidence="14 15">
    <name type="scientific">Trachymyrmex cornetzi</name>
    <dbReference type="NCBI Taxonomy" id="471704"/>
    <lineage>
        <taxon>Eukaryota</taxon>
        <taxon>Metazoa</taxon>
        <taxon>Ecdysozoa</taxon>
        <taxon>Arthropoda</taxon>
        <taxon>Hexapoda</taxon>
        <taxon>Insecta</taxon>
        <taxon>Pterygota</taxon>
        <taxon>Neoptera</taxon>
        <taxon>Endopterygota</taxon>
        <taxon>Hymenoptera</taxon>
        <taxon>Apocrita</taxon>
        <taxon>Aculeata</taxon>
        <taxon>Formicoidea</taxon>
        <taxon>Formicidae</taxon>
        <taxon>Myrmicinae</taxon>
        <taxon>Trachymyrmex</taxon>
    </lineage>
</organism>
<evidence type="ECO:0000256" key="4">
    <source>
        <dbReference type="ARBA" id="ARBA00022771"/>
    </source>
</evidence>
<keyword evidence="4" id="KW-0863">Zinc-finger</keyword>
<evidence type="ECO:0000313" key="14">
    <source>
        <dbReference type="EMBL" id="KYN50568.1"/>
    </source>
</evidence>
<keyword evidence="6" id="KW-0805">Transcription regulation</keyword>
<evidence type="ECO:0000256" key="1">
    <source>
        <dbReference type="ARBA" id="ARBA00004642"/>
    </source>
</evidence>
<keyword evidence="7" id="KW-0175">Coiled coil</keyword>
<evidence type="ECO:0000256" key="9">
    <source>
        <dbReference type="ARBA" id="ARBA00023163"/>
    </source>
</evidence>
<comment type="subcellular location">
    <subcellularLocation>
        <location evidence="1">Nucleus</location>
        <location evidence="1">Nucleoplasm</location>
    </subcellularLocation>
</comment>
<keyword evidence="9" id="KW-0804">Transcription</keyword>
<dbReference type="GO" id="GO:0008270">
    <property type="term" value="F:zinc ion binding"/>
    <property type="evidence" value="ECO:0007669"/>
    <property type="project" value="UniProtKB-KW"/>
</dbReference>
<dbReference type="EMBL" id="LKEY01031370">
    <property type="protein sequence ID" value="KYN50568.1"/>
    <property type="molecule type" value="Genomic_DNA"/>
</dbReference>
<evidence type="ECO:0000256" key="11">
    <source>
        <dbReference type="ARBA" id="ARBA00023306"/>
    </source>
</evidence>
<evidence type="ECO:0000256" key="12">
    <source>
        <dbReference type="SAM" id="MobiDB-lite"/>
    </source>
</evidence>
<evidence type="ECO:0000256" key="3">
    <source>
        <dbReference type="ARBA" id="ARBA00022723"/>
    </source>
</evidence>
<dbReference type="GO" id="GO:0043565">
    <property type="term" value="F:sequence-specific DNA binding"/>
    <property type="evidence" value="ECO:0007669"/>
    <property type="project" value="InterPro"/>
</dbReference>
<protein>
    <recommendedName>
        <fullName evidence="13">THAP-type domain-containing protein</fullName>
    </recommendedName>
</protein>
<evidence type="ECO:0000256" key="10">
    <source>
        <dbReference type="ARBA" id="ARBA00023242"/>
    </source>
</evidence>
<sequence length="188" mass="22153">MTIYYSVNEKYFNLYVYMYMYKWLQWIRACGRLDLQPKGPEYAYQNCRLCHLHFEKKWYNINKINARLHPDAVPTLFGLHLEQDLFRNITTNKTQKEDVFAEKTNRNTEATDVEVVEIQEETSNANTSEIISSEILPITTVIHDIKTGKVKPSTSGSQYIKTSSDDSPRKRKLRLKIKRLQAQNRTLQ</sequence>
<dbReference type="AlphaFoldDB" id="A0A151K410"/>
<dbReference type="InterPro" id="IPR006612">
    <property type="entry name" value="THAP_Znf"/>
</dbReference>
<evidence type="ECO:0000256" key="6">
    <source>
        <dbReference type="ARBA" id="ARBA00023015"/>
    </source>
</evidence>
<dbReference type="SUPFAM" id="SSF57716">
    <property type="entry name" value="Glucocorticoid receptor-like (DNA-binding domain)"/>
    <property type="match status" value="1"/>
</dbReference>
<accession>A0A151K410</accession>
<feature type="region of interest" description="Disordered" evidence="12">
    <location>
        <begin position="149"/>
        <end position="170"/>
    </location>
</feature>
<proteinExistence type="inferred from homology"/>
<evidence type="ECO:0000256" key="2">
    <source>
        <dbReference type="ARBA" id="ARBA00006177"/>
    </source>
</evidence>
<dbReference type="GO" id="GO:0005654">
    <property type="term" value="C:nucleoplasm"/>
    <property type="evidence" value="ECO:0007669"/>
    <property type="project" value="UniProtKB-SubCell"/>
</dbReference>
<evidence type="ECO:0000256" key="7">
    <source>
        <dbReference type="ARBA" id="ARBA00023054"/>
    </source>
</evidence>
<dbReference type="STRING" id="471704.A0A151K410"/>
<dbReference type="InterPro" id="IPR026516">
    <property type="entry name" value="THAP1/10"/>
</dbReference>
<keyword evidence="15" id="KW-1185">Reference proteome</keyword>
<evidence type="ECO:0000256" key="8">
    <source>
        <dbReference type="ARBA" id="ARBA00023125"/>
    </source>
</evidence>
<gene>
    <name evidence="14" type="ORF">ALC57_06538</name>
</gene>